<keyword evidence="1" id="KW-0472">Membrane</keyword>
<keyword evidence="1" id="KW-0812">Transmembrane</keyword>
<dbReference type="Proteomes" id="UP000066480">
    <property type="component" value="Chromosome"/>
</dbReference>
<name>A0A0K1JKX5_9MICO</name>
<feature type="transmembrane region" description="Helical" evidence="1">
    <location>
        <begin position="152"/>
        <end position="171"/>
    </location>
</feature>
<feature type="transmembrane region" description="Helical" evidence="1">
    <location>
        <begin position="111"/>
        <end position="131"/>
    </location>
</feature>
<dbReference type="AlphaFoldDB" id="A0A0K1JKX5"/>
<feature type="transmembrane region" description="Helical" evidence="1">
    <location>
        <begin position="44"/>
        <end position="62"/>
    </location>
</feature>
<feature type="transmembrane region" description="Helical" evidence="1">
    <location>
        <begin position="177"/>
        <end position="194"/>
    </location>
</feature>
<feature type="transmembrane region" description="Helical" evidence="1">
    <location>
        <begin position="68"/>
        <end position="84"/>
    </location>
</feature>
<dbReference type="EMBL" id="CP011112">
    <property type="protein sequence ID" value="AKU17377.1"/>
    <property type="molecule type" value="Genomic_DNA"/>
</dbReference>
<evidence type="ECO:0000313" key="3">
    <source>
        <dbReference type="Proteomes" id="UP000066480"/>
    </source>
</evidence>
<organism evidence="2 3">
    <name type="scientific">Luteipulveratus mongoliensis</name>
    <dbReference type="NCBI Taxonomy" id="571913"/>
    <lineage>
        <taxon>Bacteria</taxon>
        <taxon>Bacillati</taxon>
        <taxon>Actinomycetota</taxon>
        <taxon>Actinomycetes</taxon>
        <taxon>Micrococcales</taxon>
        <taxon>Dermacoccaceae</taxon>
        <taxon>Luteipulveratus</taxon>
    </lineage>
</organism>
<keyword evidence="3" id="KW-1185">Reference proteome</keyword>
<proteinExistence type="predicted"/>
<dbReference type="STRING" id="571913.VV02_18510"/>
<dbReference type="KEGG" id="lmoi:VV02_18510"/>
<keyword evidence="1" id="KW-1133">Transmembrane helix</keyword>
<accession>A0A0K1JKX5</accession>
<protein>
    <submittedName>
        <fullName evidence="2">Uncharacterized protein</fullName>
    </submittedName>
</protein>
<reference evidence="2 3" key="1">
    <citation type="submission" date="2015-03" db="EMBL/GenBank/DDBJ databases">
        <title>Luteipulveratus halotolerans sp. nov., a novel actinobacterium (Dermacoccaceae) from Sarawak, Malaysia.</title>
        <authorList>
            <person name="Juboi H."/>
            <person name="Basik A."/>
            <person name="Shamsul S.S."/>
            <person name="Arnold P."/>
            <person name="Schmitt E.K."/>
            <person name="Sanglier J.-J."/>
            <person name="Yeo T."/>
        </authorList>
    </citation>
    <scope>NUCLEOTIDE SEQUENCE [LARGE SCALE GENOMIC DNA]</scope>
    <source>
        <strain evidence="2 3">MN07-A0370</strain>
    </source>
</reference>
<evidence type="ECO:0000313" key="2">
    <source>
        <dbReference type="EMBL" id="AKU17377.1"/>
    </source>
</evidence>
<sequence>MAWSGLAGPGAPTDLPQAGAPVGRAMRFLETLSERIRNMHADRLRLALAVIVVALLFWWITVTAGDPSFLWSVIWLLLLALTVLDVQQPIGAIFLVTSAWLWFVGSPSVTTWWALPASGCLLLIHALLALASEGPEIAPVPPVIRAIWRRRVLIVLSLTTLVALIVLTLAVRPGHSLPLSIMGLALLTIGLVLLSRYATVSTRDAESNTSED</sequence>
<evidence type="ECO:0000256" key="1">
    <source>
        <dbReference type="SAM" id="Phobius"/>
    </source>
</evidence>
<gene>
    <name evidence="2" type="ORF">VV02_18510</name>
</gene>